<dbReference type="PROSITE" id="PS50048">
    <property type="entry name" value="ZN2_CY6_FUNGAL_2"/>
    <property type="match status" value="1"/>
</dbReference>
<dbReference type="Gene3D" id="4.10.240.10">
    <property type="entry name" value="Zn(2)-C6 fungal-type DNA-binding domain"/>
    <property type="match status" value="1"/>
</dbReference>
<evidence type="ECO:0000256" key="4">
    <source>
        <dbReference type="ARBA" id="ARBA00023163"/>
    </source>
</evidence>
<dbReference type="Proteomes" id="UP000813427">
    <property type="component" value="Unassembled WGS sequence"/>
</dbReference>
<feature type="region of interest" description="Disordered" evidence="6">
    <location>
        <begin position="50"/>
        <end position="126"/>
    </location>
</feature>
<name>A0A8K0RQU8_9HYPO</name>
<keyword evidence="4" id="KW-0804">Transcription</keyword>
<evidence type="ECO:0000313" key="9">
    <source>
        <dbReference type="Proteomes" id="UP000813427"/>
    </source>
</evidence>
<dbReference type="PANTHER" id="PTHR47338:SF27">
    <property type="entry name" value="ZN(II)2CYS6 TRANSCRIPTION FACTOR (EUROFUNG)"/>
    <property type="match status" value="1"/>
</dbReference>
<keyword evidence="3" id="KW-0805">Transcription regulation</keyword>
<dbReference type="GO" id="GO:0008270">
    <property type="term" value="F:zinc ion binding"/>
    <property type="evidence" value="ECO:0007669"/>
    <property type="project" value="InterPro"/>
</dbReference>
<evidence type="ECO:0000256" key="3">
    <source>
        <dbReference type="ARBA" id="ARBA00023015"/>
    </source>
</evidence>
<protein>
    <recommendedName>
        <fullName evidence="7">Zn(2)-C6 fungal-type domain-containing protein</fullName>
    </recommendedName>
</protein>
<evidence type="ECO:0000313" key="8">
    <source>
        <dbReference type="EMBL" id="KAH7235430.1"/>
    </source>
</evidence>
<evidence type="ECO:0000256" key="2">
    <source>
        <dbReference type="ARBA" id="ARBA00022723"/>
    </source>
</evidence>
<accession>A0A8K0RQU8</accession>
<feature type="domain" description="Zn(2)-C6 fungal-type" evidence="7">
    <location>
        <begin position="11"/>
        <end position="41"/>
    </location>
</feature>
<feature type="region of interest" description="Disordered" evidence="6">
    <location>
        <begin position="656"/>
        <end position="676"/>
    </location>
</feature>
<comment type="caution">
    <text evidence="8">The sequence shown here is derived from an EMBL/GenBank/DDBJ whole genome shotgun (WGS) entry which is preliminary data.</text>
</comment>
<evidence type="ECO:0000256" key="6">
    <source>
        <dbReference type="SAM" id="MobiDB-lite"/>
    </source>
</evidence>
<dbReference type="SMART" id="SM00066">
    <property type="entry name" value="GAL4"/>
    <property type="match status" value="1"/>
</dbReference>
<dbReference type="InterPro" id="IPR036864">
    <property type="entry name" value="Zn2-C6_fun-type_DNA-bd_sf"/>
</dbReference>
<dbReference type="OrthoDB" id="309640at2759"/>
<keyword evidence="2" id="KW-0479">Metal-binding</keyword>
<dbReference type="InterPro" id="IPR001138">
    <property type="entry name" value="Zn2Cys6_DnaBD"/>
</dbReference>
<dbReference type="GO" id="GO:0005634">
    <property type="term" value="C:nucleus"/>
    <property type="evidence" value="ECO:0007669"/>
    <property type="project" value="UniProtKB-SubCell"/>
</dbReference>
<evidence type="ECO:0000256" key="5">
    <source>
        <dbReference type="ARBA" id="ARBA00023242"/>
    </source>
</evidence>
<dbReference type="CDD" id="cd00067">
    <property type="entry name" value="GAL4"/>
    <property type="match status" value="1"/>
</dbReference>
<dbReference type="GO" id="GO:0000981">
    <property type="term" value="F:DNA-binding transcription factor activity, RNA polymerase II-specific"/>
    <property type="evidence" value="ECO:0007669"/>
    <property type="project" value="InterPro"/>
</dbReference>
<dbReference type="PANTHER" id="PTHR47338">
    <property type="entry name" value="ZN(II)2CYS6 TRANSCRIPTION FACTOR (EUROFUNG)-RELATED"/>
    <property type="match status" value="1"/>
</dbReference>
<dbReference type="InterPro" id="IPR050815">
    <property type="entry name" value="TF_fung"/>
</dbReference>
<evidence type="ECO:0000256" key="1">
    <source>
        <dbReference type="ARBA" id="ARBA00004123"/>
    </source>
</evidence>
<proteinExistence type="predicted"/>
<dbReference type="PROSITE" id="PS00463">
    <property type="entry name" value="ZN2_CY6_FUNGAL_1"/>
    <property type="match status" value="1"/>
</dbReference>
<organism evidence="8 9">
    <name type="scientific">Fusarium tricinctum</name>
    <dbReference type="NCBI Taxonomy" id="61284"/>
    <lineage>
        <taxon>Eukaryota</taxon>
        <taxon>Fungi</taxon>
        <taxon>Dikarya</taxon>
        <taxon>Ascomycota</taxon>
        <taxon>Pezizomycotina</taxon>
        <taxon>Sordariomycetes</taxon>
        <taxon>Hypocreomycetidae</taxon>
        <taxon>Hypocreales</taxon>
        <taxon>Nectriaceae</taxon>
        <taxon>Fusarium</taxon>
        <taxon>Fusarium tricinctum species complex</taxon>
    </lineage>
</organism>
<keyword evidence="5" id="KW-0539">Nucleus</keyword>
<sequence>MYQHREPPAVACLRCRKQKLRCTRERPECRRCQRLQSTCCYPSPPDRKRLALQRAQQRSSHPDANEAASRTQASLPPPPGETAVWRDRDSESQRTLPATPVTLRRPLNHDEDLSRPGPYDRPEEPALPALDQESLAAAQVPMEVALFLFEIYFERHYQAHLLFRKDDLIEGYKAGNSCRYVILATFAFASLFLHSVPGGIHQGEIGIAEVSLADWQVIGQRWGEEASQQALMRADEPCLELVQACQVLALFWFAKARATRTNMHTAIAYRASRLLHFDRIHPRTTIPNLTAEETLGSKCFWACWLTKCASLENSRFYIDCWASVEGRQLPADNDDTIRGPPYYLDKSGTLVSSGESAELSFNSVLIMVQGLWWEVQQFVGLIHGHQGSQSEWAARYCSLDQRLQDLPNHLVSCKQDALTCDPMMAPTPDLARVLSLRSIYELCLVYLYSSVVPALSCRRETPRFSQPMLQQAAEQAYEHSLVITSMAKQYLSSRASASKLWPIVGYSAYVCAAVQLRRCLATGGLDQAWYERNKTNLQIASELGKYWMTLKPLHDDMERQFFHTRRLINSQSVALPLSDGSPLVDSRVIDRPAELSTHIRIYAASNDDIPGSGAQEAQSTSDGIMVTPPASDAHNVSMPSSEFSGPIISTTIDQPSASANNVLKEGSGDRMPMGSSSDLGGEPIWWNQSPDILGDISSYDFFLPHSISSSENIY</sequence>
<dbReference type="Pfam" id="PF00172">
    <property type="entry name" value="Zn_clus"/>
    <property type="match status" value="1"/>
</dbReference>
<reference evidence="8" key="1">
    <citation type="journal article" date="2021" name="Nat. Commun.">
        <title>Genetic determinants of endophytism in the Arabidopsis root mycobiome.</title>
        <authorList>
            <person name="Mesny F."/>
            <person name="Miyauchi S."/>
            <person name="Thiergart T."/>
            <person name="Pickel B."/>
            <person name="Atanasova L."/>
            <person name="Karlsson M."/>
            <person name="Huettel B."/>
            <person name="Barry K.W."/>
            <person name="Haridas S."/>
            <person name="Chen C."/>
            <person name="Bauer D."/>
            <person name="Andreopoulos W."/>
            <person name="Pangilinan J."/>
            <person name="LaButti K."/>
            <person name="Riley R."/>
            <person name="Lipzen A."/>
            <person name="Clum A."/>
            <person name="Drula E."/>
            <person name="Henrissat B."/>
            <person name="Kohler A."/>
            <person name="Grigoriev I.V."/>
            <person name="Martin F.M."/>
            <person name="Hacquard S."/>
        </authorList>
    </citation>
    <scope>NUCLEOTIDE SEQUENCE</scope>
    <source>
        <strain evidence="8">MPI-SDFR-AT-0068</strain>
    </source>
</reference>
<dbReference type="SUPFAM" id="SSF57701">
    <property type="entry name" value="Zn2/Cys6 DNA-binding domain"/>
    <property type="match status" value="1"/>
</dbReference>
<dbReference type="EMBL" id="JAGPXF010000007">
    <property type="protein sequence ID" value="KAH7235430.1"/>
    <property type="molecule type" value="Genomic_DNA"/>
</dbReference>
<feature type="compositionally biased region" description="Basic and acidic residues" evidence="6">
    <location>
        <begin position="107"/>
        <end position="124"/>
    </location>
</feature>
<comment type="subcellular location">
    <subcellularLocation>
        <location evidence="1">Nucleus</location>
    </subcellularLocation>
</comment>
<gene>
    <name evidence="8" type="ORF">BKA59DRAFT_444400</name>
</gene>
<keyword evidence="9" id="KW-1185">Reference proteome</keyword>
<dbReference type="AlphaFoldDB" id="A0A8K0RQU8"/>
<evidence type="ECO:0000259" key="7">
    <source>
        <dbReference type="PROSITE" id="PS50048"/>
    </source>
</evidence>
<dbReference type="CDD" id="cd12148">
    <property type="entry name" value="fungal_TF_MHR"/>
    <property type="match status" value="1"/>
</dbReference>